<name>A0A3B0S2K4_9ZZZZ</name>
<proteinExistence type="inferred from homology"/>
<dbReference type="CDD" id="cd06558">
    <property type="entry name" value="crotonase-like"/>
    <property type="match status" value="1"/>
</dbReference>
<dbReference type="GO" id="GO:0005777">
    <property type="term" value="C:peroxisome"/>
    <property type="evidence" value="ECO:0007669"/>
    <property type="project" value="UniProtKB-SubCell"/>
</dbReference>
<keyword evidence="5" id="KW-0276">Fatty acid metabolism</keyword>
<feature type="domain" description="3-hydroxyacyl-CoA dehydrogenase C-terminal" evidence="13">
    <location>
        <begin position="480"/>
        <end position="573"/>
    </location>
</feature>
<keyword evidence="9" id="KW-0576">Peroxisome</keyword>
<dbReference type="InterPro" id="IPR029045">
    <property type="entry name" value="ClpP/crotonase-like_dom_sf"/>
</dbReference>
<dbReference type="FunFam" id="3.40.50.720:FF:000009">
    <property type="entry name" value="Fatty oxidation complex, alpha subunit"/>
    <property type="match status" value="1"/>
</dbReference>
<dbReference type="EC" id="1.1.1.35" evidence="15"/>
<keyword evidence="12" id="KW-0511">Multifunctional enzyme</keyword>
<reference evidence="15" key="1">
    <citation type="submission" date="2018-06" db="EMBL/GenBank/DDBJ databases">
        <authorList>
            <person name="Zhirakovskaya E."/>
        </authorList>
    </citation>
    <scope>NUCLEOTIDE SEQUENCE</scope>
</reference>
<dbReference type="InterPro" id="IPR008927">
    <property type="entry name" value="6-PGluconate_DH-like_C_sf"/>
</dbReference>
<dbReference type="Pfam" id="PF02737">
    <property type="entry name" value="3HCDH_N"/>
    <property type="match status" value="1"/>
</dbReference>
<feature type="domain" description="3-hydroxyacyl-CoA dehydrogenase C-terminal" evidence="13">
    <location>
        <begin position="610"/>
        <end position="692"/>
    </location>
</feature>
<keyword evidence="8" id="KW-0443">Lipid metabolism</keyword>
<feature type="domain" description="3-hydroxyacyl-CoA dehydrogenase NAD binding" evidence="14">
    <location>
        <begin position="298"/>
        <end position="475"/>
    </location>
</feature>
<evidence type="ECO:0000256" key="5">
    <source>
        <dbReference type="ARBA" id="ARBA00022832"/>
    </source>
</evidence>
<evidence type="ECO:0000256" key="6">
    <source>
        <dbReference type="ARBA" id="ARBA00023002"/>
    </source>
</evidence>
<evidence type="ECO:0000256" key="9">
    <source>
        <dbReference type="ARBA" id="ARBA00023140"/>
    </source>
</evidence>
<comment type="similarity">
    <text evidence="3">In the N-terminal section; belongs to the enoyl-CoA hydratase/isomerase family.</text>
</comment>
<dbReference type="InterPro" id="IPR001753">
    <property type="entry name" value="Enoyl-CoA_hydra/iso"/>
</dbReference>
<dbReference type="FunFam" id="1.10.1040.50:FF:000006">
    <property type="entry name" value="Peroxisomal bifunctional enzyme"/>
    <property type="match status" value="1"/>
</dbReference>
<dbReference type="GO" id="GO:0008692">
    <property type="term" value="F:3-hydroxybutyryl-CoA epimerase activity"/>
    <property type="evidence" value="ECO:0007669"/>
    <property type="project" value="UniProtKB-EC"/>
</dbReference>
<dbReference type="InterPro" id="IPR006108">
    <property type="entry name" value="3HC_DH_C"/>
</dbReference>
<dbReference type="Gene3D" id="1.10.1040.50">
    <property type="match status" value="1"/>
</dbReference>
<protein>
    <submittedName>
        <fullName evidence="15">Enoyl-CoA hydratase / Delta(3)-cis-delta(2)-trans-enoyl-CoA isomerase / 3-hydroxyacyl-CoA dehydrogenase / 3-hydroxybutyryl-CoA epimerase</fullName>
        <ecNumber evidence="15">1.1.1.35</ecNumber>
        <ecNumber evidence="15">4.2.1.17</ecNumber>
        <ecNumber evidence="15">5.1.2.3</ecNumber>
        <ecNumber evidence="15">5.3.3.8</ecNumber>
    </submittedName>
</protein>
<comment type="pathway">
    <text evidence="2">Lipid metabolism; fatty acid beta-oxidation.</text>
</comment>
<organism evidence="15">
    <name type="scientific">hydrothermal vent metagenome</name>
    <dbReference type="NCBI Taxonomy" id="652676"/>
    <lineage>
        <taxon>unclassified sequences</taxon>
        <taxon>metagenomes</taxon>
        <taxon>ecological metagenomes</taxon>
    </lineage>
</organism>
<dbReference type="GO" id="GO:0004165">
    <property type="term" value="F:delta(3)-delta(2)-enoyl-CoA isomerase activity"/>
    <property type="evidence" value="ECO:0007669"/>
    <property type="project" value="UniProtKB-EC"/>
</dbReference>
<dbReference type="Pfam" id="PF00725">
    <property type="entry name" value="3HCDH"/>
    <property type="match status" value="2"/>
</dbReference>
<evidence type="ECO:0000256" key="1">
    <source>
        <dbReference type="ARBA" id="ARBA00004275"/>
    </source>
</evidence>
<accession>A0A3B0S2K4</accession>
<evidence type="ECO:0000313" key="15">
    <source>
        <dbReference type="EMBL" id="VAW00475.1"/>
    </source>
</evidence>
<evidence type="ECO:0000256" key="10">
    <source>
        <dbReference type="ARBA" id="ARBA00023235"/>
    </source>
</evidence>
<dbReference type="EC" id="4.2.1.17" evidence="15"/>
<dbReference type="GO" id="GO:0070403">
    <property type="term" value="F:NAD+ binding"/>
    <property type="evidence" value="ECO:0007669"/>
    <property type="project" value="InterPro"/>
</dbReference>
<dbReference type="InterPro" id="IPR018376">
    <property type="entry name" value="Enoyl-CoA_hyd/isom_CS"/>
</dbReference>
<dbReference type="GO" id="GO:0003857">
    <property type="term" value="F:(3S)-3-hydroxyacyl-CoA dehydrogenase (NAD+) activity"/>
    <property type="evidence" value="ECO:0007669"/>
    <property type="project" value="UniProtKB-EC"/>
</dbReference>
<evidence type="ECO:0000256" key="7">
    <source>
        <dbReference type="ARBA" id="ARBA00023027"/>
    </source>
</evidence>
<evidence type="ECO:0000256" key="4">
    <source>
        <dbReference type="ARBA" id="ARBA00011245"/>
    </source>
</evidence>
<dbReference type="SUPFAM" id="SSF48179">
    <property type="entry name" value="6-phosphogluconate dehydrogenase C-terminal domain-like"/>
    <property type="match status" value="2"/>
</dbReference>
<evidence type="ECO:0000256" key="12">
    <source>
        <dbReference type="ARBA" id="ARBA00023268"/>
    </source>
</evidence>
<keyword evidence="11 15" id="KW-0456">Lyase</keyword>
<dbReference type="PROSITE" id="PS00166">
    <property type="entry name" value="ENOYL_COA_HYDRATASE"/>
    <property type="match status" value="1"/>
</dbReference>
<dbReference type="EMBL" id="UOEC01000176">
    <property type="protein sequence ID" value="VAW00475.1"/>
    <property type="molecule type" value="Genomic_DNA"/>
</dbReference>
<dbReference type="SUPFAM" id="SSF51735">
    <property type="entry name" value="NAD(P)-binding Rossmann-fold domains"/>
    <property type="match status" value="1"/>
</dbReference>
<evidence type="ECO:0000256" key="11">
    <source>
        <dbReference type="ARBA" id="ARBA00023239"/>
    </source>
</evidence>
<gene>
    <name evidence="15" type="ORF">MNBD_ALPHA08-2096</name>
</gene>
<dbReference type="Gene3D" id="3.40.50.720">
    <property type="entry name" value="NAD(P)-binding Rossmann-like Domain"/>
    <property type="match status" value="1"/>
</dbReference>
<dbReference type="PANTHER" id="PTHR23309">
    <property type="entry name" value="3-HYDROXYACYL-COA DEHYROGENASE"/>
    <property type="match status" value="1"/>
</dbReference>
<dbReference type="GO" id="GO:0006635">
    <property type="term" value="P:fatty acid beta-oxidation"/>
    <property type="evidence" value="ECO:0007669"/>
    <property type="project" value="UniProtKB-UniPathway"/>
</dbReference>
<evidence type="ECO:0000256" key="3">
    <source>
        <dbReference type="ARBA" id="ARBA00008750"/>
    </source>
</evidence>
<dbReference type="EC" id="5.1.2.3" evidence="15"/>
<dbReference type="Pfam" id="PF00378">
    <property type="entry name" value="ECH_1"/>
    <property type="match status" value="1"/>
</dbReference>
<dbReference type="PANTHER" id="PTHR23309:SF49">
    <property type="entry name" value="PEROXISOMAL BIFUNCTIONAL ENZYME"/>
    <property type="match status" value="1"/>
</dbReference>
<sequence length="701" mass="75892">MSHPVNLEITNSIAVVTINNPPVNALGQAVRAGLLQSIKDAEKDAAVSVILITCQGRTFIAGADIKEFGKPPQKPYLPDLINEIENCSKPVVAALHGTALGGGLEVALGCHYRIAVSAAKMGLPEVLLGILPGAGGTQRLPRLVGAQKALEMITSGAPVKAEQALALGLVDEVADGVSDEDAKAAGLAYASKIIAQNLPVKRTGEQTDMVSASPDLFEKFRKTLAKKARGMIAPFKCVDAVEAAVTLPLQEGLARERQLFEECMASPQREGMIHAFFGERAVGKVKEMATGKAREINKVGIIGGGTMGAGITVALMQSRIPVVMVERDQAAVENGQANVEKILDGGVQRGKLTEDQKAAMLSELYSVSDNYDGLSDVDLVIEAAFEDMDVKKQIFSKLDEVCKPGVILASNTSYLDINEIAATTSRPQDVLGLHFFSPANLMRLLEVVVADKTSDDAVVSGFALAKKMNKVAVRAGVCDGFIGNRILSTYLKCADYMVLDGVSPYDIDKALVAFGYPMGPFAVSDLAGLDIGWATRKRRAATRDPAARYAQFADRICEQGWFGRKTGKGYYIYDENQRPTGPNPAVMEFIEAERTEKKYTDKNIGEEEIIRRYLAAMINEGAKELEEGIAQRPVDIDMVFVFGYGFPRYRGGPMKYADMYGLDKVVADIKEFSASDEKFWQPSQLLLDLAVKNEKFEKLNR</sequence>
<evidence type="ECO:0000256" key="8">
    <source>
        <dbReference type="ARBA" id="ARBA00023098"/>
    </source>
</evidence>
<comment type="subunit">
    <text evidence="4">Monomer.</text>
</comment>
<evidence type="ECO:0000259" key="13">
    <source>
        <dbReference type="Pfam" id="PF00725"/>
    </source>
</evidence>
<dbReference type="GO" id="GO:0004300">
    <property type="term" value="F:enoyl-CoA hydratase activity"/>
    <property type="evidence" value="ECO:0007669"/>
    <property type="project" value="UniProtKB-EC"/>
</dbReference>
<keyword evidence="6 15" id="KW-0560">Oxidoreductase</keyword>
<dbReference type="UniPathway" id="UPA00659"/>
<evidence type="ECO:0000256" key="2">
    <source>
        <dbReference type="ARBA" id="ARBA00005005"/>
    </source>
</evidence>
<comment type="subcellular location">
    <subcellularLocation>
        <location evidence="1">Peroxisome</location>
    </subcellularLocation>
</comment>
<dbReference type="AlphaFoldDB" id="A0A3B0S2K4"/>
<dbReference type="EC" id="5.3.3.8" evidence="15"/>
<keyword evidence="7" id="KW-0520">NAD</keyword>
<dbReference type="InterPro" id="IPR036291">
    <property type="entry name" value="NAD(P)-bd_dom_sf"/>
</dbReference>
<dbReference type="Gene3D" id="3.90.226.10">
    <property type="entry name" value="2-enoyl-CoA Hydratase, Chain A, domain 1"/>
    <property type="match status" value="1"/>
</dbReference>
<keyword evidence="10 15" id="KW-0413">Isomerase</keyword>
<dbReference type="InterPro" id="IPR006176">
    <property type="entry name" value="3-OHacyl-CoA_DH_NAD-bd"/>
</dbReference>
<dbReference type="SUPFAM" id="SSF52096">
    <property type="entry name" value="ClpP/crotonase"/>
    <property type="match status" value="1"/>
</dbReference>
<evidence type="ECO:0000259" key="14">
    <source>
        <dbReference type="Pfam" id="PF02737"/>
    </source>
</evidence>